<dbReference type="Gene3D" id="3.90.1150.10">
    <property type="entry name" value="Aspartate Aminotransferase, domain 1"/>
    <property type="match status" value="1"/>
</dbReference>
<keyword evidence="5" id="KW-0663">Pyridoxal phosphate</keyword>
<organism evidence="6 7">
    <name type="scientific">Rhodococcus maanshanensis</name>
    <dbReference type="NCBI Taxonomy" id="183556"/>
    <lineage>
        <taxon>Bacteria</taxon>
        <taxon>Bacillati</taxon>
        <taxon>Actinomycetota</taxon>
        <taxon>Actinomycetes</taxon>
        <taxon>Mycobacteriales</taxon>
        <taxon>Nocardiaceae</taxon>
        <taxon>Rhodococcus</taxon>
    </lineage>
</organism>
<dbReference type="Pfam" id="PF00202">
    <property type="entry name" value="Aminotran_3"/>
    <property type="match status" value="1"/>
</dbReference>
<protein>
    <submittedName>
        <fullName evidence="6">Acetylornithine/succinyldiaminopimelate/putrescine aminotransferase</fullName>
    </submittedName>
</protein>
<keyword evidence="3 6" id="KW-0032">Aminotransferase</keyword>
<dbReference type="EMBL" id="FOAW01000020">
    <property type="protein sequence ID" value="SEM03396.1"/>
    <property type="molecule type" value="Genomic_DNA"/>
</dbReference>
<dbReference type="InterPro" id="IPR005814">
    <property type="entry name" value="Aminotrans_3"/>
</dbReference>
<keyword evidence="4 6" id="KW-0808">Transferase</keyword>
<evidence type="ECO:0000256" key="4">
    <source>
        <dbReference type="ARBA" id="ARBA00022679"/>
    </source>
</evidence>
<dbReference type="SUPFAM" id="SSF53383">
    <property type="entry name" value="PLP-dependent transferases"/>
    <property type="match status" value="2"/>
</dbReference>
<proteinExistence type="predicted"/>
<keyword evidence="2" id="KW-0028">Amino-acid biosynthesis</keyword>
<dbReference type="InterPro" id="IPR015421">
    <property type="entry name" value="PyrdxlP-dep_Trfase_major"/>
</dbReference>
<evidence type="ECO:0000313" key="6">
    <source>
        <dbReference type="EMBL" id="SEM03396.1"/>
    </source>
</evidence>
<dbReference type="RefSeq" id="WP_072752792.1">
    <property type="nucleotide sequence ID" value="NZ_FOAW01000020.1"/>
</dbReference>
<dbReference type="InterPro" id="IPR015422">
    <property type="entry name" value="PyrdxlP-dep_Trfase_small"/>
</dbReference>
<keyword evidence="2" id="KW-0055">Arginine biosynthesis</keyword>
<keyword evidence="7" id="KW-1185">Reference proteome</keyword>
<dbReference type="OrthoDB" id="4495925at2"/>
<dbReference type="AlphaFoldDB" id="A0A1H7V2M9"/>
<dbReference type="PANTHER" id="PTHR11986">
    <property type="entry name" value="AMINOTRANSFERASE CLASS III"/>
    <property type="match status" value="1"/>
</dbReference>
<dbReference type="GO" id="GO:0030170">
    <property type="term" value="F:pyridoxal phosphate binding"/>
    <property type="evidence" value="ECO:0007669"/>
    <property type="project" value="InterPro"/>
</dbReference>
<evidence type="ECO:0000313" key="7">
    <source>
        <dbReference type="Proteomes" id="UP000198677"/>
    </source>
</evidence>
<dbReference type="GO" id="GO:0042802">
    <property type="term" value="F:identical protein binding"/>
    <property type="evidence" value="ECO:0007669"/>
    <property type="project" value="TreeGrafter"/>
</dbReference>
<dbReference type="PANTHER" id="PTHR11986:SF79">
    <property type="entry name" value="ACETYLORNITHINE AMINOTRANSFERASE, MITOCHONDRIAL"/>
    <property type="match status" value="1"/>
</dbReference>
<dbReference type="InterPro" id="IPR015424">
    <property type="entry name" value="PyrdxlP-dep_Trfase"/>
</dbReference>
<reference evidence="7" key="1">
    <citation type="submission" date="2016-10" db="EMBL/GenBank/DDBJ databases">
        <authorList>
            <person name="Varghese N."/>
            <person name="Submissions S."/>
        </authorList>
    </citation>
    <scope>NUCLEOTIDE SEQUENCE [LARGE SCALE GENOMIC DNA]</scope>
    <source>
        <strain evidence="7">DSM 44675</strain>
    </source>
</reference>
<evidence type="ECO:0000256" key="1">
    <source>
        <dbReference type="ARBA" id="ARBA00001933"/>
    </source>
</evidence>
<dbReference type="GO" id="GO:0006526">
    <property type="term" value="P:L-arginine biosynthetic process"/>
    <property type="evidence" value="ECO:0007669"/>
    <property type="project" value="UniProtKB-KW"/>
</dbReference>
<evidence type="ECO:0000256" key="5">
    <source>
        <dbReference type="ARBA" id="ARBA00022898"/>
    </source>
</evidence>
<evidence type="ECO:0000256" key="2">
    <source>
        <dbReference type="ARBA" id="ARBA00022571"/>
    </source>
</evidence>
<gene>
    <name evidence="6" type="ORF">SAMN05444583_12058</name>
</gene>
<comment type="cofactor">
    <cofactor evidence="1">
        <name>pyridoxal 5'-phosphate</name>
        <dbReference type="ChEBI" id="CHEBI:597326"/>
    </cofactor>
</comment>
<dbReference type="InterPro" id="IPR050103">
    <property type="entry name" value="Class-III_PLP-dep_AT"/>
</dbReference>
<dbReference type="Gene3D" id="3.40.640.10">
    <property type="entry name" value="Type I PLP-dependent aspartate aminotransferase-like (Major domain)"/>
    <property type="match status" value="1"/>
</dbReference>
<sequence>MLSDERTLSRYRNAGERTRDAIAERTADGRLNMLFAGASVSEEAARLAVVLDRAVRRPETDPQRHYSFFANSADEATFGAIKLLRHNAIIADDSSSGHVLVFDGRNRSVDDPMLWSLTAFIDLHPGVDVVHTADDAQRAIESAAYVAVVVVEDSAADKSSIRVRETAVNSGILVALARFHPLRSRDDIGDLGPVPDVYVFGENLADYQVPFGCMVMPASSYRVWNNVTDSLAHTSTFGGNGNCLHLVEHHLRNLGAIDGDTESLLCAISGDRKTRNTYFRRHVNPSAGAGLEMFGQDLDIVEAKGMLLTLRDGSTVYDCAGGTGASLRGHNPSSVVADILMSHDSNHDYFADLERAMREQVGGVRLFPAVSGATAVDNALYLAALASPGRTIVTFKGNYSGKTLPAISLSKHGPQRSASHPQAFAPYNRNVVYIDAFADTAREQFAETLNQYDVGLVWCELIQGMQCRHLPEDLLRDIVGGREHYGYLIGIDEVLTGYHRAGKNLLYQADLGFRADLTTLAKPMSDMVLPFGLAIASDDLVDRAAASNPAAVQQIRENYLNQLGCHIAVDSLRHVTESSNSGHIDYSKSVAKRAFQSAASASPVFSGMAGTGLLLRLIPNRRWFPEPSTSALGQTLEASLQDVMLRRSNVLLAQQRLFPPLVPPQAEYFEAMFRIAESSRQLTVLGVYTNAITRIAASARSRLAYQRTVRRGAR</sequence>
<dbReference type="GO" id="GO:0008483">
    <property type="term" value="F:transaminase activity"/>
    <property type="evidence" value="ECO:0007669"/>
    <property type="project" value="UniProtKB-KW"/>
</dbReference>
<name>A0A1H7V2M9_9NOCA</name>
<evidence type="ECO:0000256" key="3">
    <source>
        <dbReference type="ARBA" id="ARBA00022576"/>
    </source>
</evidence>
<accession>A0A1H7V2M9</accession>
<dbReference type="Proteomes" id="UP000198677">
    <property type="component" value="Unassembled WGS sequence"/>
</dbReference>